<gene>
    <name evidence="1" type="ORF">L1987_23192</name>
</gene>
<organism evidence="1 2">
    <name type="scientific">Smallanthus sonchifolius</name>
    <dbReference type="NCBI Taxonomy" id="185202"/>
    <lineage>
        <taxon>Eukaryota</taxon>
        <taxon>Viridiplantae</taxon>
        <taxon>Streptophyta</taxon>
        <taxon>Embryophyta</taxon>
        <taxon>Tracheophyta</taxon>
        <taxon>Spermatophyta</taxon>
        <taxon>Magnoliopsida</taxon>
        <taxon>eudicotyledons</taxon>
        <taxon>Gunneridae</taxon>
        <taxon>Pentapetalae</taxon>
        <taxon>asterids</taxon>
        <taxon>campanulids</taxon>
        <taxon>Asterales</taxon>
        <taxon>Asteraceae</taxon>
        <taxon>Asteroideae</taxon>
        <taxon>Heliantheae alliance</taxon>
        <taxon>Millerieae</taxon>
        <taxon>Smallanthus</taxon>
    </lineage>
</organism>
<name>A0ACB9IJL4_9ASTR</name>
<proteinExistence type="predicted"/>
<dbReference type="EMBL" id="CM042025">
    <property type="protein sequence ID" value="KAI3807267.1"/>
    <property type="molecule type" value="Genomic_DNA"/>
</dbReference>
<evidence type="ECO:0000313" key="1">
    <source>
        <dbReference type="EMBL" id="KAI3807267.1"/>
    </source>
</evidence>
<evidence type="ECO:0000313" key="2">
    <source>
        <dbReference type="Proteomes" id="UP001056120"/>
    </source>
</evidence>
<protein>
    <submittedName>
        <fullName evidence="1">Uncharacterized protein</fullName>
    </submittedName>
</protein>
<sequence>MITTMPKGYDFENYLSRLARDGFKGIKNPNVAKKNLKRYSYSVENVEDTIAISEKTVAYKSKDEFEAKDFNSIIKKLANRAKGLPEDD</sequence>
<keyword evidence="2" id="KW-1185">Reference proteome</keyword>
<reference evidence="1 2" key="2">
    <citation type="journal article" date="2022" name="Mol. Ecol. Resour.">
        <title>The genomes of chicory, endive, great burdock and yacon provide insights into Asteraceae paleo-polyploidization history and plant inulin production.</title>
        <authorList>
            <person name="Fan W."/>
            <person name="Wang S."/>
            <person name="Wang H."/>
            <person name="Wang A."/>
            <person name="Jiang F."/>
            <person name="Liu H."/>
            <person name="Zhao H."/>
            <person name="Xu D."/>
            <person name="Zhang Y."/>
        </authorList>
    </citation>
    <scope>NUCLEOTIDE SEQUENCE [LARGE SCALE GENOMIC DNA]</scope>
    <source>
        <strain evidence="2">cv. Yunnan</strain>
        <tissue evidence="1">Leaves</tissue>
    </source>
</reference>
<comment type="caution">
    <text evidence="1">The sequence shown here is derived from an EMBL/GenBank/DDBJ whole genome shotgun (WGS) entry which is preliminary data.</text>
</comment>
<accession>A0ACB9IJL4</accession>
<dbReference type="Proteomes" id="UP001056120">
    <property type="component" value="Linkage Group LG08"/>
</dbReference>
<reference evidence="2" key="1">
    <citation type="journal article" date="2022" name="Mol. Ecol. Resour.">
        <title>The genomes of chicory, endive, great burdock and yacon provide insights into Asteraceae palaeo-polyploidization history and plant inulin production.</title>
        <authorList>
            <person name="Fan W."/>
            <person name="Wang S."/>
            <person name="Wang H."/>
            <person name="Wang A."/>
            <person name="Jiang F."/>
            <person name="Liu H."/>
            <person name="Zhao H."/>
            <person name="Xu D."/>
            <person name="Zhang Y."/>
        </authorList>
    </citation>
    <scope>NUCLEOTIDE SEQUENCE [LARGE SCALE GENOMIC DNA]</scope>
    <source>
        <strain evidence="2">cv. Yunnan</strain>
    </source>
</reference>